<dbReference type="SUPFAM" id="SSF56655">
    <property type="entry name" value="Carbohydrate phosphatase"/>
    <property type="match status" value="1"/>
</dbReference>
<evidence type="ECO:0000313" key="7">
    <source>
        <dbReference type="EMBL" id="SDW07790.1"/>
    </source>
</evidence>
<dbReference type="PROSITE" id="PS00629">
    <property type="entry name" value="IMP_1"/>
    <property type="match status" value="1"/>
</dbReference>
<feature type="binding site" evidence="5">
    <location>
        <position position="87"/>
    </location>
    <ligand>
        <name>Mg(2+)</name>
        <dbReference type="ChEBI" id="CHEBI:18420"/>
        <label>1</label>
        <note>catalytic</note>
    </ligand>
</feature>
<comment type="similarity">
    <text evidence="1">Belongs to the inositol monophosphatase superfamily.</text>
</comment>
<sequence>MPAPDDDLALLTDAAREAGRIALRYWRKSPDAWEKADGAGPVTEADLAVNRMLAQELRAARPDYGWLSEESEDDPARLEAEHVFIIDPIDGTRAFLRGEDTFAHSLAIARRGRVVAAAVFLPALGRFYSASLDTPAQCDGAPLAVSPATRADGATLLTSQAGLRPGLWPGGVPAVRRSFHTSLAYRLCLVAEGRYDAAITLRDAFEWDIAAGDLIARQAGATVSDKLGRPLAYNAPTPRAAGMLAAPPKLHAALMTRLSVASPPGSAG</sequence>
<dbReference type="PROSITE" id="PS00630">
    <property type="entry name" value="IMP_2"/>
    <property type="match status" value="1"/>
</dbReference>
<dbReference type="GO" id="GO:0046854">
    <property type="term" value="P:phosphatidylinositol phosphate biosynthetic process"/>
    <property type="evidence" value="ECO:0007669"/>
    <property type="project" value="InterPro"/>
</dbReference>
<feature type="binding site" evidence="5">
    <location>
        <position position="69"/>
    </location>
    <ligand>
        <name>Mg(2+)</name>
        <dbReference type="ChEBI" id="CHEBI:18420"/>
        <label>1</label>
        <note>catalytic</note>
    </ligand>
</feature>
<protein>
    <submittedName>
        <fullName evidence="6">3'(2'),5'-bisphosphate nucleotidase CysQ</fullName>
    </submittedName>
    <submittedName>
        <fullName evidence="7">Myo-inositol-1(Or 4)-monophosphatase</fullName>
    </submittedName>
</protein>
<dbReference type="InterPro" id="IPR020550">
    <property type="entry name" value="Inositol_monophosphatase_CS"/>
</dbReference>
<gene>
    <name evidence="6" type="ORF">GCM10008024_03340</name>
    <name evidence="7" type="ORF">SAMN05444006_101216</name>
</gene>
<evidence type="ECO:0000256" key="3">
    <source>
        <dbReference type="ARBA" id="ARBA00022801"/>
    </source>
</evidence>
<dbReference type="GO" id="GO:0008934">
    <property type="term" value="F:inositol monophosphate 1-phosphatase activity"/>
    <property type="evidence" value="ECO:0007669"/>
    <property type="project" value="TreeGrafter"/>
</dbReference>
<feature type="binding site" evidence="5">
    <location>
        <position position="89"/>
    </location>
    <ligand>
        <name>Mg(2+)</name>
        <dbReference type="ChEBI" id="CHEBI:18420"/>
        <label>1</label>
        <note>catalytic</note>
    </ligand>
</feature>
<dbReference type="Proteomes" id="UP000199541">
    <property type="component" value="Unassembled WGS sequence"/>
</dbReference>
<dbReference type="Proteomes" id="UP000634647">
    <property type="component" value="Unassembled WGS sequence"/>
</dbReference>
<dbReference type="Pfam" id="PF00459">
    <property type="entry name" value="Inositol_P"/>
    <property type="match status" value="1"/>
</dbReference>
<feature type="binding site" evidence="5">
    <location>
        <position position="208"/>
    </location>
    <ligand>
        <name>Mg(2+)</name>
        <dbReference type="ChEBI" id="CHEBI:18420"/>
        <label>1</label>
        <note>catalytic</note>
    </ligand>
</feature>
<evidence type="ECO:0000256" key="5">
    <source>
        <dbReference type="PIRSR" id="PIRSR600760-2"/>
    </source>
</evidence>
<evidence type="ECO:0000256" key="2">
    <source>
        <dbReference type="ARBA" id="ARBA00022723"/>
    </source>
</evidence>
<dbReference type="CDD" id="cd01638">
    <property type="entry name" value="CysQ"/>
    <property type="match status" value="1"/>
</dbReference>
<accession>A0AAN4UNF3</accession>
<evidence type="ECO:0000313" key="9">
    <source>
        <dbReference type="Proteomes" id="UP000634647"/>
    </source>
</evidence>
<dbReference type="PRINTS" id="PR00377">
    <property type="entry name" value="IMPHPHTASES"/>
</dbReference>
<evidence type="ECO:0000256" key="1">
    <source>
        <dbReference type="ARBA" id="ARBA00009759"/>
    </source>
</evidence>
<reference evidence="6" key="1">
    <citation type="journal article" date="2014" name="Int. J. Syst. Evol. Microbiol.">
        <title>Complete genome sequence of Corynebacterium casei LMG S-19264T (=DSM 44701T), isolated from a smear-ripened cheese.</title>
        <authorList>
            <consortium name="US DOE Joint Genome Institute (JGI-PGF)"/>
            <person name="Walter F."/>
            <person name="Albersmeier A."/>
            <person name="Kalinowski J."/>
            <person name="Ruckert C."/>
        </authorList>
    </citation>
    <scope>NUCLEOTIDE SEQUENCE</scope>
    <source>
        <strain evidence="6">CGMCC 1.10859</strain>
    </source>
</reference>
<dbReference type="GO" id="GO:0046872">
    <property type="term" value="F:metal ion binding"/>
    <property type="evidence" value="ECO:0007669"/>
    <property type="project" value="UniProtKB-KW"/>
</dbReference>
<dbReference type="Gene3D" id="3.40.190.80">
    <property type="match status" value="1"/>
</dbReference>
<name>A0AAN4UNF3_9RHOB</name>
<reference evidence="7 8" key="2">
    <citation type="submission" date="2016-10" db="EMBL/GenBank/DDBJ databases">
        <authorList>
            <person name="Varghese N."/>
            <person name="Submissions S."/>
        </authorList>
    </citation>
    <scope>NUCLEOTIDE SEQUENCE [LARGE SCALE GENOMIC DNA]</scope>
    <source>
        <strain evidence="7 8">DSM 24802</strain>
    </source>
</reference>
<dbReference type="PANTHER" id="PTHR20854">
    <property type="entry name" value="INOSITOL MONOPHOSPHATASE"/>
    <property type="match status" value="1"/>
</dbReference>
<dbReference type="GO" id="GO:0007165">
    <property type="term" value="P:signal transduction"/>
    <property type="evidence" value="ECO:0007669"/>
    <property type="project" value="TreeGrafter"/>
</dbReference>
<dbReference type="EMBL" id="FNOB01000001">
    <property type="protein sequence ID" value="SDW07790.1"/>
    <property type="molecule type" value="Genomic_DNA"/>
</dbReference>
<reference evidence="6" key="3">
    <citation type="submission" date="2023-06" db="EMBL/GenBank/DDBJ databases">
        <authorList>
            <person name="Sun Q."/>
            <person name="Zhou Y."/>
        </authorList>
    </citation>
    <scope>NUCLEOTIDE SEQUENCE</scope>
    <source>
        <strain evidence="6">CGMCC 1.10859</strain>
    </source>
</reference>
<dbReference type="GO" id="GO:0006020">
    <property type="term" value="P:inositol metabolic process"/>
    <property type="evidence" value="ECO:0007669"/>
    <property type="project" value="TreeGrafter"/>
</dbReference>
<comment type="cofactor">
    <cofactor evidence="5">
        <name>Mg(2+)</name>
        <dbReference type="ChEBI" id="CHEBI:18420"/>
    </cofactor>
</comment>
<dbReference type="RefSeq" id="WP_035844623.1">
    <property type="nucleotide sequence ID" value="NZ_BNAB01000001.1"/>
</dbReference>
<keyword evidence="4 5" id="KW-0460">Magnesium</keyword>
<dbReference type="InterPro" id="IPR000760">
    <property type="entry name" value="Inositol_monophosphatase-like"/>
</dbReference>
<organism evidence="6 9">
    <name type="scientific">Allgaiera indica</name>
    <dbReference type="NCBI Taxonomy" id="765699"/>
    <lineage>
        <taxon>Bacteria</taxon>
        <taxon>Pseudomonadati</taxon>
        <taxon>Pseudomonadota</taxon>
        <taxon>Alphaproteobacteria</taxon>
        <taxon>Rhodobacterales</taxon>
        <taxon>Paracoccaceae</taxon>
        <taxon>Allgaiera</taxon>
    </lineage>
</organism>
<dbReference type="AlphaFoldDB" id="A0AAN4UNF3"/>
<evidence type="ECO:0000313" key="6">
    <source>
        <dbReference type="EMBL" id="GHD98715.1"/>
    </source>
</evidence>
<dbReference type="EMBL" id="BNAB01000001">
    <property type="protein sequence ID" value="GHD98715.1"/>
    <property type="molecule type" value="Genomic_DNA"/>
</dbReference>
<dbReference type="Gene3D" id="3.30.540.10">
    <property type="entry name" value="Fructose-1,6-Bisphosphatase, subunit A, domain 1"/>
    <property type="match status" value="1"/>
</dbReference>
<dbReference type="PANTHER" id="PTHR20854:SF4">
    <property type="entry name" value="INOSITOL-1-MONOPHOSPHATASE-RELATED"/>
    <property type="match status" value="1"/>
</dbReference>
<evidence type="ECO:0000256" key="4">
    <source>
        <dbReference type="ARBA" id="ARBA00022842"/>
    </source>
</evidence>
<keyword evidence="3" id="KW-0378">Hydrolase</keyword>
<keyword evidence="8" id="KW-1185">Reference proteome</keyword>
<evidence type="ECO:0000313" key="8">
    <source>
        <dbReference type="Proteomes" id="UP000199541"/>
    </source>
</evidence>
<keyword evidence="2 5" id="KW-0479">Metal-binding</keyword>
<feature type="binding site" evidence="5">
    <location>
        <position position="90"/>
    </location>
    <ligand>
        <name>Mg(2+)</name>
        <dbReference type="ChEBI" id="CHEBI:18420"/>
        <label>2</label>
    </ligand>
</feature>
<comment type="caution">
    <text evidence="6">The sequence shown here is derived from an EMBL/GenBank/DDBJ whole genome shotgun (WGS) entry which is preliminary data.</text>
</comment>
<dbReference type="InterPro" id="IPR020583">
    <property type="entry name" value="Inositol_monoP_metal-BS"/>
</dbReference>
<proteinExistence type="inferred from homology"/>